<dbReference type="Proteomes" id="UP001178507">
    <property type="component" value="Unassembled WGS sequence"/>
</dbReference>
<sequence length="629" mass="68133">MEPGASASVWERFLTAERPKGDSWVLGDFNLNPTGLPRRGVPHNCADKKGSEGVRRAMSEEPVLLSSRESAQAGARRRSKTPLMGYGQAHQGDENQPEAGDMPRRRLSELSGSMTSGESIRQVLRSPRSPRCLSGGPTRRSKTASETILCGVGERSVPPRRQLSARGDGKANCDKNMVSSIPIRDLPLYNSNGTLLQTGRTENHVGSRLLEHKRAMTPYSQRRREDTVKDLLSPPLAEPTACEPVTPETMASSFASSRLLASPREVREAPATPRQNTPAGRGTGAVPALAAAAAGRSAALALSAAARRGDAEMELERSKCLSKFDRLCSAPGRAARGGRFQEHWSFRPSRRISNVETSQPFATDFTELQRSPSPRQHPLDVASAQFLGESPEMLGASERHQDARRTWQLEMEMAKISLAAGRIAAVSTLQSTRRAATPGASKPRTPRVGSAPSKTSPAKAAAALEMSPRASSRPAVRKVQAPTKEAEAPVAIRVELKMPDQPSPRRILEEKASPQAAAQMVSMIDKLICREPQPREPRSQPESEGHLTPGEPRVSPRGAKEPEPESITSPVRYPRLLSCAAERAPSKPMHLEAKPEPAKPPARREAKPKPSAAGPRLKISDLRGDLRVR</sequence>
<proteinExistence type="predicted"/>
<organism evidence="2 3">
    <name type="scientific">Effrenium voratum</name>
    <dbReference type="NCBI Taxonomy" id="2562239"/>
    <lineage>
        <taxon>Eukaryota</taxon>
        <taxon>Sar</taxon>
        <taxon>Alveolata</taxon>
        <taxon>Dinophyceae</taxon>
        <taxon>Suessiales</taxon>
        <taxon>Symbiodiniaceae</taxon>
        <taxon>Effrenium</taxon>
    </lineage>
</organism>
<feature type="compositionally biased region" description="Basic and acidic residues" evidence="1">
    <location>
        <begin position="45"/>
        <end position="59"/>
    </location>
</feature>
<feature type="compositionally biased region" description="Basic and acidic residues" evidence="1">
    <location>
        <begin position="530"/>
        <end position="545"/>
    </location>
</feature>
<keyword evidence="3" id="KW-1185">Reference proteome</keyword>
<feature type="region of interest" description="Disordered" evidence="1">
    <location>
        <begin position="530"/>
        <end position="629"/>
    </location>
</feature>
<feature type="compositionally biased region" description="Polar residues" evidence="1">
    <location>
        <begin position="110"/>
        <end position="119"/>
    </location>
</feature>
<reference evidence="2" key="1">
    <citation type="submission" date="2023-08" db="EMBL/GenBank/DDBJ databases">
        <authorList>
            <person name="Chen Y."/>
            <person name="Shah S."/>
            <person name="Dougan E. K."/>
            <person name="Thang M."/>
            <person name="Chan C."/>
        </authorList>
    </citation>
    <scope>NUCLEOTIDE SEQUENCE</scope>
</reference>
<protein>
    <submittedName>
        <fullName evidence="2">Uncharacterized protein</fullName>
    </submittedName>
</protein>
<feature type="region of interest" description="Disordered" evidence="1">
    <location>
        <begin position="33"/>
        <end position="144"/>
    </location>
</feature>
<feature type="compositionally biased region" description="Basic and acidic residues" evidence="1">
    <location>
        <begin position="618"/>
        <end position="629"/>
    </location>
</feature>
<dbReference type="EMBL" id="CAUJNA010000791">
    <property type="protein sequence ID" value="CAJ1381247.1"/>
    <property type="molecule type" value="Genomic_DNA"/>
</dbReference>
<evidence type="ECO:0000313" key="2">
    <source>
        <dbReference type="EMBL" id="CAJ1381247.1"/>
    </source>
</evidence>
<accession>A0AA36I5S7</accession>
<name>A0AA36I5S7_9DINO</name>
<feature type="region of interest" description="Disordered" evidence="1">
    <location>
        <begin position="234"/>
        <end position="284"/>
    </location>
</feature>
<evidence type="ECO:0000313" key="3">
    <source>
        <dbReference type="Proteomes" id="UP001178507"/>
    </source>
</evidence>
<comment type="caution">
    <text evidence="2">The sequence shown here is derived from an EMBL/GenBank/DDBJ whole genome shotgun (WGS) entry which is preliminary data.</text>
</comment>
<feature type="compositionally biased region" description="Basic and acidic residues" evidence="1">
    <location>
        <begin position="589"/>
        <end position="608"/>
    </location>
</feature>
<feature type="region of interest" description="Disordered" evidence="1">
    <location>
        <begin position="429"/>
        <end position="504"/>
    </location>
</feature>
<dbReference type="AlphaFoldDB" id="A0AA36I5S7"/>
<evidence type="ECO:0000256" key="1">
    <source>
        <dbReference type="SAM" id="MobiDB-lite"/>
    </source>
</evidence>
<feature type="compositionally biased region" description="Low complexity" evidence="1">
    <location>
        <begin position="251"/>
        <end position="262"/>
    </location>
</feature>
<feature type="compositionally biased region" description="Low complexity" evidence="1">
    <location>
        <begin position="450"/>
        <end position="463"/>
    </location>
</feature>
<gene>
    <name evidence="2" type="ORF">EVOR1521_LOCUS8991</name>
</gene>